<evidence type="ECO:0000256" key="1">
    <source>
        <dbReference type="SAM" id="Phobius"/>
    </source>
</evidence>
<dbReference type="Proteomes" id="UP001576776">
    <property type="component" value="Unassembled WGS sequence"/>
</dbReference>
<accession>A0ABV4YE87</accession>
<keyword evidence="1" id="KW-0472">Membrane</keyword>
<evidence type="ECO:0000313" key="2">
    <source>
        <dbReference type="EMBL" id="MFB2937149.1"/>
    </source>
</evidence>
<evidence type="ECO:0000313" key="3">
    <source>
        <dbReference type="Proteomes" id="UP001576776"/>
    </source>
</evidence>
<gene>
    <name evidence="2" type="ORF">ACE1B6_18035</name>
</gene>
<reference evidence="2 3" key="1">
    <citation type="submission" date="2024-09" db="EMBL/GenBank/DDBJ databases">
        <title>Floridaenema gen nov. (Aerosakkonemataceae, Aerosakkonematales ord. nov., Cyanobacteria) from benthic tropical and subtropical fresh waters, with the description of four new species.</title>
        <authorList>
            <person name="Moretto J.A."/>
            <person name="Berthold D.E."/>
            <person name="Lefler F.W."/>
            <person name="Huang I.-S."/>
            <person name="Laughinghouse H. IV."/>
        </authorList>
    </citation>
    <scope>NUCLEOTIDE SEQUENCE [LARGE SCALE GENOMIC DNA]</scope>
    <source>
        <strain evidence="2 3">BLCC-F154</strain>
    </source>
</reference>
<keyword evidence="1" id="KW-1133">Transmembrane helix</keyword>
<comment type="caution">
    <text evidence="2">The sequence shown here is derived from an EMBL/GenBank/DDBJ whole genome shotgun (WGS) entry which is preliminary data.</text>
</comment>
<protein>
    <submittedName>
        <fullName evidence="2">Uncharacterized protein</fullName>
    </submittedName>
</protein>
<dbReference type="EMBL" id="JBHFNS010000070">
    <property type="protein sequence ID" value="MFB2937149.1"/>
    <property type="molecule type" value="Genomic_DNA"/>
</dbReference>
<dbReference type="RefSeq" id="WP_413258642.1">
    <property type="nucleotide sequence ID" value="NZ_JBHFNS010000070.1"/>
</dbReference>
<keyword evidence="3" id="KW-1185">Reference proteome</keyword>
<sequence length="230" mass="24917">MYKCSLSTLTKTVLIGLSINFAATISLVLPSPNFAQTNLNLEQEKPSQRQIAVRVPAGTKLSVNYNGPKKILVSPNEPAPIPLKLELVKTISDFNAYYLIPAGSQIIGELVTMQDQKTAQFVAKELVLSNGRRIEISATSRIIQRTSEISKNQKVERIIKNSALGTAAAAAFAAMSGNPLIASQEVLLNSGFGSSPELIGTFRNQEKATIITIFPNNDFTLTLNSDLVLR</sequence>
<feature type="transmembrane region" description="Helical" evidence="1">
    <location>
        <begin position="12"/>
        <end position="29"/>
    </location>
</feature>
<proteinExistence type="predicted"/>
<keyword evidence="1" id="KW-0812">Transmembrane</keyword>
<organism evidence="2 3">
    <name type="scientific">Floridaenema fluviatile BLCC-F154</name>
    <dbReference type="NCBI Taxonomy" id="3153640"/>
    <lineage>
        <taxon>Bacteria</taxon>
        <taxon>Bacillati</taxon>
        <taxon>Cyanobacteriota</taxon>
        <taxon>Cyanophyceae</taxon>
        <taxon>Oscillatoriophycideae</taxon>
        <taxon>Aerosakkonematales</taxon>
        <taxon>Aerosakkonemataceae</taxon>
        <taxon>Floridanema</taxon>
        <taxon>Floridanema fluviatile</taxon>
    </lineage>
</organism>
<name>A0ABV4YE87_9CYAN</name>